<organism evidence="1">
    <name type="scientific">uncultured Coleofasciculus sp</name>
    <dbReference type="NCBI Taxonomy" id="1267456"/>
    <lineage>
        <taxon>Bacteria</taxon>
        <taxon>Bacillati</taxon>
        <taxon>Cyanobacteriota</taxon>
        <taxon>Cyanophyceae</taxon>
        <taxon>Coleofasciculales</taxon>
        <taxon>Coleofasciculaceae</taxon>
        <taxon>Coleofasciculus</taxon>
        <taxon>environmental samples</taxon>
    </lineage>
</organism>
<dbReference type="EMBL" id="CADCTM010000911">
    <property type="protein sequence ID" value="CAA9304346.1"/>
    <property type="molecule type" value="Genomic_DNA"/>
</dbReference>
<protein>
    <submittedName>
        <fullName evidence="1">Uncharacterized protein</fullName>
    </submittedName>
</protein>
<sequence length="82" mass="9585">MPLENKRVVFFNTNQKISFPCKKPNRWKPQSENKELSREYRTYAKTLHKVGARYTSPLQIVNFVSYSKVLSAEYSPQSTKGL</sequence>
<accession>A0A6J4KGM5</accession>
<dbReference type="AlphaFoldDB" id="A0A6J4KGM5"/>
<evidence type="ECO:0000313" key="1">
    <source>
        <dbReference type="EMBL" id="CAA9304346.1"/>
    </source>
</evidence>
<gene>
    <name evidence="1" type="ORF">AVDCRST_MAG92-5341</name>
</gene>
<reference evidence="1" key="1">
    <citation type="submission" date="2020-02" db="EMBL/GenBank/DDBJ databases">
        <authorList>
            <person name="Meier V. D."/>
        </authorList>
    </citation>
    <scope>NUCLEOTIDE SEQUENCE</scope>
    <source>
        <strain evidence="1">AVDCRST_MAG92</strain>
    </source>
</reference>
<proteinExistence type="predicted"/>
<name>A0A6J4KGM5_9CYAN</name>